<dbReference type="PANTHER" id="PTHR11926:SF1494">
    <property type="entry name" value="FLAVONOL 3-O-GLUCOSYLTRANSFERASE UGT76E12-RELATED"/>
    <property type="match status" value="1"/>
</dbReference>
<proteinExistence type="evidence at transcript level"/>
<dbReference type="Gene3D" id="3.40.50.2000">
    <property type="entry name" value="Glycogen Phosphorylase B"/>
    <property type="match status" value="2"/>
</dbReference>
<evidence type="ECO:0000256" key="1">
    <source>
        <dbReference type="ARBA" id="ARBA00009995"/>
    </source>
</evidence>
<organism evidence="6">
    <name type="scientific">Muscari armeniacum</name>
    <name type="common">Grape hyacinth</name>
    <dbReference type="NCBI Taxonomy" id="156613"/>
    <lineage>
        <taxon>Eukaryota</taxon>
        <taxon>Viridiplantae</taxon>
        <taxon>Streptophyta</taxon>
        <taxon>Embryophyta</taxon>
        <taxon>Tracheophyta</taxon>
        <taxon>Spermatophyta</taxon>
        <taxon>Magnoliopsida</taxon>
        <taxon>Liliopsida</taxon>
        <taxon>Asparagales</taxon>
        <taxon>Hyacinthaceae</taxon>
        <taxon>Hyacinthoideae</taxon>
        <taxon>Hyacintheae</taxon>
        <taxon>Muscari</taxon>
    </lineage>
</organism>
<evidence type="ECO:0000313" key="6">
    <source>
        <dbReference type="EMBL" id="QGH83701.1"/>
    </source>
</evidence>
<accession>A0A649UB03</accession>
<keyword evidence="3 4" id="KW-0808">Transferase</keyword>
<dbReference type="FunFam" id="3.40.50.2000:FF:000060">
    <property type="entry name" value="Glycosyltransferase"/>
    <property type="match status" value="1"/>
</dbReference>
<dbReference type="AlphaFoldDB" id="A0A649UB03"/>
<dbReference type="PROSITE" id="PS00375">
    <property type="entry name" value="UDPGT"/>
    <property type="match status" value="1"/>
</dbReference>
<dbReference type="CDD" id="cd03784">
    <property type="entry name" value="GT1_Gtf-like"/>
    <property type="match status" value="1"/>
</dbReference>
<dbReference type="EMBL" id="MK841486">
    <property type="protein sequence ID" value="QGH83701.1"/>
    <property type="molecule type" value="mRNA"/>
</dbReference>
<dbReference type="EC" id="2.4.1.-" evidence="5"/>
<dbReference type="InterPro" id="IPR035595">
    <property type="entry name" value="UDP_glycos_trans_CS"/>
</dbReference>
<dbReference type="PANTHER" id="PTHR11926">
    <property type="entry name" value="GLUCOSYL/GLUCURONOSYL TRANSFERASES"/>
    <property type="match status" value="1"/>
</dbReference>
<dbReference type="GO" id="GO:0080044">
    <property type="term" value="F:quercetin 7-O-glucosyltransferase activity"/>
    <property type="evidence" value="ECO:0007669"/>
    <property type="project" value="TreeGrafter"/>
</dbReference>
<keyword evidence="2 4" id="KW-0328">Glycosyltransferase</keyword>
<evidence type="ECO:0000256" key="4">
    <source>
        <dbReference type="RuleBase" id="RU003718"/>
    </source>
</evidence>
<sequence>MSATHDKPCRPHIAVVAFPMGSHVHTLFTIAKALALAAPAATVSFITSASSVASPPPSPIANLRLVPALEVSSAGTPGEQLSKFVRAMPGNLRAGLEEAVSREDGLRVSCIVSDGMMPELGEVAREMGAVWVVDGCAPVMAVSLLHAYELREAFGSAVDDARGITPKPLCFNSSNCNLLSFSEELVSFVPSLSSLRVRDIPDFIFPPTHDHLIAGTIKEYPKAAAVVFNTFQGLEPLIDADLTSMLTKYLPIGPTKLLTPRAETEAEADRLCIPWLDRQRAASVVYVSFGTFNAPSQRGLVELARGLEASGHPYLWSIKPEMLPKGFVVGGGGRGLVVDWAPQERVLGHPAVGAFLTHCGWNSVMEGISGGVPMVCWPFRWDQMANARTVSRVHGIGVTLEEGGDVAEGGIAKALKTVMEEEEGAAMRARVKMLKARAEEAVAPGGSSSENFKTLLDIVCG</sequence>
<dbReference type="SUPFAM" id="SSF53756">
    <property type="entry name" value="UDP-Glycosyltransferase/glycogen phosphorylase"/>
    <property type="match status" value="1"/>
</dbReference>
<gene>
    <name evidence="6" type="primary">GT2</name>
</gene>
<evidence type="ECO:0000256" key="3">
    <source>
        <dbReference type="ARBA" id="ARBA00022679"/>
    </source>
</evidence>
<protein>
    <recommendedName>
        <fullName evidence="5">Glycosyltransferase</fullName>
        <ecNumber evidence="5">2.4.1.-</ecNumber>
    </recommendedName>
</protein>
<dbReference type="Pfam" id="PF00201">
    <property type="entry name" value="UDPGT"/>
    <property type="match status" value="1"/>
</dbReference>
<dbReference type="InterPro" id="IPR002213">
    <property type="entry name" value="UDP_glucos_trans"/>
</dbReference>
<dbReference type="GO" id="GO:0080043">
    <property type="term" value="F:quercetin 3-O-glucosyltransferase activity"/>
    <property type="evidence" value="ECO:0007669"/>
    <property type="project" value="TreeGrafter"/>
</dbReference>
<evidence type="ECO:0000256" key="5">
    <source>
        <dbReference type="RuleBase" id="RU362057"/>
    </source>
</evidence>
<name>A0A649UB03_MUSAR</name>
<reference evidence="6" key="1">
    <citation type="submission" date="2019-04" db="EMBL/GenBank/DDBJ databases">
        <authorList>
            <person name="Liang P."/>
        </authorList>
    </citation>
    <scope>NUCLEOTIDE SEQUENCE</scope>
</reference>
<evidence type="ECO:0000256" key="2">
    <source>
        <dbReference type="ARBA" id="ARBA00022676"/>
    </source>
</evidence>
<comment type="similarity">
    <text evidence="1 4">Belongs to the UDP-glycosyltransferase family.</text>
</comment>